<organism evidence="6 7">
    <name type="scientific">Blastopirellula sediminis</name>
    <dbReference type="NCBI Taxonomy" id="2894196"/>
    <lineage>
        <taxon>Bacteria</taxon>
        <taxon>Pseudomonadati</taxon>
        <taxon>Planctomycetota</taxon>
        <taxon>Planctomycetia</taxon>
        <taxon>Pirellulales</taxon>
        <taxon>Pirellulaceae</taxon>
        <taxon>Blastopirellula</taxon>
    </lineage>
</organism>
<dbReference type="PANTHER" id="PTHR30244:SF9">
    <property type="entry name" value="PROTEIN RV3402C"/>
    <property type="match status" value="1"/>
</dbReference>
<dbReference type="InterPro" id="IPR015424">
    <property type="entry name" value="PyrdxlP-dep_Trfase"/>
</dbReference>
<evidence type="ECO:0000313" key="7">
    <source>
        <dbReference type="Proteomes" id="UP001139103"/>
    </source>
</evidence>
<sequence length="410" mass="45370">MNNEVKLLSMPHNALAVPLHVGRPNIGDQTILMERIQAIFDGNWLTNDGPLVREFEQRVADLVGVRHCIAMCNGTVALEIAIRAVGLKGEVIVPSYTFVATAHALQWQEITPVFCDVDPQTQNLDPTQVERLITPRTSGIIGVHLWGRPCDVAALEEIAERRNLALMFDAAHAFGCSHEGKMIGSFGRCEVFSFHATKFVHCGEGGAIVTDDDELADKVRLMRNFGFSGYDNVVYLGTNGKMNELNAAVGLSSLEGMPQFIDTNQRNYACYEEAILELPGLRLLEYPKQERQNYQYVVVDVDPSICPLSRDQLVQILHAHNVLARRYFFPGVHRMEPYCSFYPNAGLLLPVTEQLANRVLVLPTGTSVTAEDIDAIGSIFAWAAENAGELRERLARTVPQGESFDAEVSA</sequence>
<dbReference type="InterPro" id="IPR015421">
    <property type="entry name" value="PyrdxlP-dep_Trfase_major"/>
</dbReference>
<keyword evidence="6" id="KW-0808">Transferase</keyword>
<proteinExistence type="inferred from homology"/>
<dbReference type="EMBL" id="JAJKFT010000004">
    <property type="protein sequence ID" value="MCC9628783.1"/>
    <property type="molecule type" value="Genomic_DNA"/>
</dbReference>
<keyword evidence="1 4" id="KW-0663">Pyridoxal phosphate</keyword>
<evidence type="ECO:0000313" key="6">
    <source>
        <dbReference type="EMBL" id="MCC9628783.1"/>
    </source>
</evidence>
<evidence type="ECO:0000256" key="2">
    <source>
        <dbReference type="ARBA" id="ARBA00037999"/>
    </source>
</evidence>
<comment type="caution">
    <text evidence="6">The sequence shown here is derived from an EMBL/GenBank/DDBJ whole genome shotgun (WGS) entry which is preliminary data.</text>
</comment>
<feature type="active site" description="Proton acceptor" evidence="3">
    <location>
        <position position="198"/>
    </location>
</feature>
<dbReference type="Pfam" id="PF01041">
    <property type="entry name" value="DegT_DnrJ_EryC1"/>
    <property type="match status" value="1"/>
</dbReference>
<dbReference type="CDD" id="cd00616">
    <property type="entry name" value="AHBA_syn"/>
    <property type="match status" value="1"/>
</dbReference>
<dbReference type="Gene3D" id="3.40.640.10">
    <property type="entry name" value="Type I PLP-dependent aspartate aminotransferase-like (Major domain)"/>
    <property type="match status" value="1"/>
</dbReference>
<dbReference type="RefSeq" id="WP_230218256.1">
    <property type="nucleotide sequence ID" value="NZ_JAJKFT010000004.1"/>
</dbReference>
<reference evidence="6" key="1">
    <citation type="submission" date="2021-11" db="EMBL/GenBank/DDBJ databases">
        <title>Genome sequence.</title>
        <authorList>
            <person name="Sun Q."/>
        </authorList>
    </citation>
    <scope>NUCLEOTIDE SEQUENCE</scope>
    <source>
        <strain evidence="6">JC732</strain>
    </source>
</reference>
<keyword evidence="6" id="KW-0032">Aminotransferase</keyword>
<dbReference type="AlphaFoldDB" id="A0A9X1SFX0"/>
<dbReference type="GO" id="GO:0000271">
    <property type="term" value="P:polysaccharide biosynthetic process"/>
    <property type="evidence" value="ECO:0007669"/>
    <property type="project" value="TreeGrafter"/>
</dbReference>
<dbReference type="GO" id="GO:0030170">
    <property type="term" value="F:pyridoxal phosphate binding"/>
    <property type="evidence" value="ECO:0007669"/>
    <property type="project" value="TreeGrafter"/>
</dbReference>
<dbReference type="Proteomes" id="UP001139103">
    <property type="component" value="Unassembled WGS sequence"/>
</dbReference>
<evidence type="ECO:0000256" key="1">
    <source>
        <dbReference type="ARBA" id="ARBA00022898"/>
    </source>
</evidence>
<dbReference type="PIRSF" id="PIRSF000390">
    <property type="entry name" value="PLP_StrS"/>
    <property type="match status" value="1"/>
</dbReference>
<dbReference type="Gene3D" id="3.90.1150.10">
    <property type="entry name" value="Aspartate Aminotransferase, domain 1"/>
    <property type="match status" value="1"/>
</dbReference>
<gene>
    <name evidence="6" type="ORF">LOC68_10270</name>
</gene>
<evidence type="ECO:0000256" key="5">
    <source>
        <dbReference type="RuleBase" id="RU004508"/>
    </source>
</evidence>
<dbReference type="PANTHER" id="PTHR30244">
    <property type="entry name" value="TRANSAMINASE"/>
    <property type="match status" value="1"/>
</dbReference>
<feature type="modified residue" description="N6-(pyridoxal phosphate)lysine" evidence="4">
    <location>
        <position position="198"/>
    </location>
</feature>
<evidence type="ECO:0000256" key="4">
    <source>
        <dbReference type="PIRSR" id="PIRSR000390-2"/>
    </source>
</evidence>
<protein>
    <submittedName>
        <fullName evidence="6">Aminotransferase class I/II-fold pyridoxal phosphate-dependent enzyme</fullName>
    </submittedName>
</protein>
<evidence type="ECO:0000256" key="3">
    <source>
        <dbReference type="PIRSR" id="PIRSR000390-1"/>
    </source>
</evidence>
<dbReference type="SUPFAM" id="SSF53383">
    <property type="entry name" value="PLP-dependent transferases"/>
    <property type="match status" value="1"/>
</dbReference>
<dbReference type="GO" id="GO:0008483">
    <property type="term" value="F:transaminase activity"/>
    <property type="evidence" value="ECO:0007669"/>
    <property type="project" value="UniProtKB-KW"/>
</dbReference>
<accession>A0A9X1SFX0</accession>
<name>A0A9X1SFX0_9BACT</name>
<comment type="similarity">
    <text evidence="2 5">Belongs to the DegT/DnrJ/EryC1 family.</text>
</comment>
<keyword evidence="7" id="KW-1185">Reference proteome</keyword>
<dbReference type="InterPro" id="IPR015422">
    <property type="entry name" value="PyrdxlP-dep_Trfase_small"/>
</dbReference>
<dbReference type="InterPro" id="IPR000653">
    <property type="entry name" value="DegT/StrS_aminotransferase"/>
</dbReference>